<organism evidence="1 2">
    <name type="scientific">Jannaschia faecimaris</name>
    <dbReference type="NCBI Taxonomy" id="1244108"/>
    <lineage>
        <taxon>Bacteria</taxon>
        <taxon>Pseudomonadati</taxon>
        <taxon>Pseudomonadota</taxon>
        <taxon>Alphaproteobacteria</taxon>
        <taxon>Rhodobacterales</taxon>
        <taxon>Roseobacteraceae</taxon>
        <taxon>Jannaschia</taxon>
    </lineage>
</organism>
<dbReference type="AlphaFoldDB" id="A0A1H3TW18"/>
<proteinExistence type="predicted"/>
<protein>
    <submittedName>
        <fullName evidence="1">Uncharacterized protein</fullName>
    </submittedName>
</protein>
<dbReference type="EMBL" id="FNPX01000020">
    <property type="protein sequence ID" value="SDZ54267.1"/>
    <property type="molecule type" value="Genomic_DNA"/>
</dbReference>
<sequence>MLCDMTEADGLSDYHLELDARDLAPGLDVYELAVEWREVWARTGRRLRSVDGAHLGWM</sequence>
<dbReference type="Proteomes" id="UP000198914">
    <property type="component" value="Unassembled WGS sequence"/>
</dbReference>
<evidence type="ECO:0000313" key="2">
    <source>
        <dbReference type="Proteomes" id="UP000198914"/>
    </source>
</evidence>
<name>A0A1H3TW18_9RHOB</name>
<reference evidence="2" key="1">
    <citation type="submission" date="2016-10" db="EMBL/GenBank/DDBJ databases">
        <authorList>
            <person name="Varghese N."/>
            <person name="Submissions S."/>
        </authorList>
    </citation>
    <scope>NUCLEOTIDE SEQUENCE [LARGE SCALE GENOMIC DNA]</scope>
    <source>
        <strain evidence="2">DSM 100420</strain>
    </source>
</reference>
<accession>A0A1H3TW18</accession>
<keyword evidence="2" id="KW-1185">Reference proteome</keyword>
<gene>
    <name evidence="1" type="ORF">SAMN05444004_12019</name>
</gene>
<evidence type="ECO:0000313" key="1">
    <source>
        <dbReference type="EMBL" id="SDZ54267.1"/>
    </source>
</evidence>